<keyword evidence="3" id="KW-1185">Reference proteome</keyword>
<organism evidence="2 3">
    <name type="scientific">Variovorax robiniae</name>
    <dbReference type="NCBI Taxonomy" id="1836199"/>
    <lineage>
        <taxon>Bacteria</taxon>
        <taxon>Pseudomonadati</taxon>
        <taxon>Pseudomonadota</taxon>
        <taxon>Betaproteobacteria</taxon>
        <taxon>Burkholderiales</taxon>
        <taxon>Comamonadaceae</taxon>
        <taxon>Variovorax</taxon>
    </lineage>
</organism>
<dbReference type="Proteomes" id="UP001367030">
    <property type="component" value="Unassembled WGS sequence"/>
</dbReference>
<name>A0ABU8X901_9BURK</name>
<dbReference type="Pfam" id="PF03928">
    <property type="entry name" value="HbpS-like"/>
    <property type="match status" value="1"/>
</dbReference>
<comment type="caution">
    <text evidence="2">The sequence shown here is derived from an EMBL/GenBank/DDBJ whole genome shotgun (WGS) entry which is preliminary data.</text>
</comment>
<proteinExistence type="inferred from homology"/>
<dbReference type="RefSeq" id="WP_340336359.1">
    <property type="nucleotide sequence ID" value="NZ_JBBKZS010000006.1"/>
</dbReference>
<protein>
    <recommendedName>
        <fullName evidence="1">UPF0303 protein WKW79_17060</fullName>
    </recommendedName>
</protein>
<dbReference type="PANTHER" id="PTHR28255">
    <property type="match status" value="1"/>
</dbReference>
<accession>A0ABU8X901</accession>
<evidence type="ECO:0000313" key="3">
    <source>
        <dbReference type="Proteomes" id="UP001367030"/>
    </source>
</evidence>
<evidence type="ECO:0000313" key="2">
    <source>
        <dbReference type="EMBL" id="MEJ8856293.1"/>
    </source>
</evidence>
<dbReference type="InterPro" id="IPR005624">
    <property type="entry name" value="PduO/GlcC-like"/>
</dbReference>
<dbReference type="PANTHER" id="PTHR28255:SF1">
    <property type="entry name" value="UPF0303 PROTEIN YBR137W"/>
    <property type="match status" value="1"/>
</dbReference>
<comment type="similarity">
    <text evidence="1">Belongs to the UPF0303 family.</text>
</comment>
<dbReference type="HAMAP" id="MF_00761">
    <property type="entry name" value="UPF0303"/>
    <property type="match status" value="1"/>
</dbReference>
<sequence>MNIEQDLERMALQEQRLCLSHFDHAMAWDLGTRIKTRSEAMGMALTIEVRVARETVFLFAMPGTTPANADWARRKRNTVELLHQSSYAVGKSLEREGRTLEQKMGLAVRDYAVHGGAFPIRVAGTGCVGVVTVSGAPDREDHAMVVTVLAELCSVPPADLAFD</sequence>
<dbReference type="Gene3D" id="3.30.450.150">
    <property type="entry name" value="Haem-degrading domain"/>
    <property type="match status" value="1"/>
</dbReference>
<dbReference type="InterPro" id="IPR010371">
    <property type="entry name" value="YBR137W-like"/>
</dbReference>
<dbReference type="SUPFAM" id="SSF143744">
    <property type="entry name" value="GlcG-like"/>
    <property type="match status" value="1"/>
</dbReference>
<dbReference type="PIRSF" id="PIRSF008757">
    <property type="entry name" value="UCP008757"/>
    <property type="match status" value="1"/>
</dbReference>
<dbReference type="NCBIfam" id="NF002696">
    <property type="entry name" value="PRK02487.1-5"/>
    <property type="match status" value="1"/>
</dbReference>
<evidence type="ECO:0000256" key="1">
    <source>
        <dbReference type="HAMAP-Rule" id="MF_00761"/>
    </source>
</evidence>
<dbReference type="InterPro" id="IPR038084">
    <property type="entry name" value="PduO/GlcC-like_sf"/>
</dbReference>
<gene>
    <name evidence="2" type="ORF">WKW79_17060</name>
</gene>
<reference evidence="2 3" key="1">
    <citation type="submission" date="2024-03" db="EMBL/GenBank/DDBJ databases">
        <title>Novel species of the genus Variovorax.</title>
        <authorList>
            <person name="Liu Q."/>
            <person name="Xin Y.-H."/>
        </authorList>
    </citation>
    <scope>NUCLEOTIDE SEQUENCE [LARGE SCALE GENOMIC DNA]</scope>
    <source>
        <strain evidence="2 3">KACC 18901</strain>
    </source>
</reference>
<dbReference type="EMBL" id="JBBKZS010000006">
    <property type="protein sequence ID" value="MEJ8856293.1"/>
    <property type="molecule type" value="Genomic_DNA"/>
</dbReference>